<dbReference type="GO" id="GO:0005524">
    <property type="term" value="F:ATP binding"/>
    <property type="evidence" value="ECO:0007669"/>
    <property type="project" value="UniProtKB-KW"/>
</dbReference>
<sequence length="411" mass="42804">MDAVCPSRGRSPRAGPVTSRQRDPGARPSRTARPASSTGPPRGIDPDTGVAARPSPLAGRPGRPTLRLSWAIVSADSASSARLSAGTRRAPDGAPTPSRAAGVDDALVVDGLVRRYGSTVAVDGLSFSVARGSLLALLGPNGAGKTSTLDVCTGFARPDGGTVRVLGLDPVRQAAALRPRIGVMLQAGGAHLSARTGEMLRLVARCSADPHDPAWLLDLLGLSDVTRVPVRRLSGGQVQRLSLAMALIGRPELLFLDEPTAGLDPQARRLVWDLLGAVRRDGVTVVLTTHLLDEAELLADRVVIVDHGRVLAEGTPTELTAGGAGLVRFTASPGLDLPLLLSALPDGFTAQEPSPGRYVVEGVLDGPVGPTVIATLSSFCARVGVMPDNLQVGRRTLDDVYLELTGRQVRR</sequence>
<evidence type="ECO:0000313" key="12">
    <source>
        <dbReference type="Proteomes" id="UP000306985"/>
    </source>
</evidence>
<keyword evidence="3" id="KW-1003">Cell membrane</keyword>
<keyword evidence="2" id="KW-0813">Transport</keyword>
<name>A0A4U6QK78_9ACTN</name>
<dbReference type="SUPFAM" id="SSF52540">
    <property type="entry name" value="P-loop containing nucleoside triphosphate hydrolases"/>
    <property type="match status" value="1"/>
</dbReference>
<evidence type="ECO:0000256" key="6">
    <source>
        <dbReference type="ARBA" id="ARBA00022967"/>
    </source>
</evidence>
<dbReference type="OrthoDB" id="9804819at2"/>
<comment type="subcellular location">
    <subcellularLocation>
        <location evidence="1">Cell membrane</location>
        <topology evidence="1">Peripheral membrane protein</topology>
    </subcellularLocation>
</comment>
<dbReference type="GO" id="GO:0005886">
    <property type="term" value="C:plasma membrane"/>
    <property type="evidence" value="ECO:0007669"/>
    <property type="project" value="UniProtKB-SubCell"/>
</dbReference>
<accession>A0A4U6QK78</accession>
<proteinExistence type="predicted"/>
<evidence type="ECO:0000259" key="10">
    <source>
        <dbReference type="PROSITE" id="PS50893"/>
    </source>
</evidence>
<evidence type="ECO:0000256" key="2">
    <source>
        <dbReference type="ARBA" id="ARBA00022448"/>
    </source>
</evidence>
<keyword evidence="6" id="KW-1278">Translocase</keyword>
<comment type="caution">
    <text evidence="11">The sequence shown here is derived from an EMBL/GenBank/DDBJ whole genome shotgun (WGS) entry which is preliminary data.</text>
</comment>
<protein>
    <submittedName>
        <fullName evidence="11">ATP-binding cassette domain-containing protein</fullName>
    </submittedName>
</protein>
<reference evidence="11 12" key="1">
    <citation type="submission" date="2019-05" db="EMBL/GenBank/DDBJ databases">
        <title>Nakamurella sp. N5BH11, whole genome shotgun sequence.</title>
        <authorList>
            <person name="Tuo L."/>
        </authorList>
    </citation>
    <scope>NUCLEOTIDE SEQUENCE [LARGE SCALE GENOMIC DNA]</scope>
    <source>
        <strain evidence="11 12">N5BH11</strain>
    </source>
</reference>
<dbReference type="Pfam" id="PF00005">
    <property type="entry name" value="ABC_tran"/>
    <property type="match status" value="1"/>
</dbReference>
<evidence type="ECO:0000256" key="5">
    <source>
        <dbReference type="ARBA" id="ARBA00022840"/>
    </source>
</evidence>
<dbReference type="EMBL" id="SZZH01000001">
    <property type="protein sequence ID" value="TKV60900.1"/>
    <property type="molecule type" value="Genomic_DNA"/>
</dbReference>
<dbReference type="PANTHER" id="PTHR42711">
    <property type="entry name" value="ABC TRANSPORTER ATP-BINDING PROTEIN"/>
    <property type="match status" value="1"/>
</dbReference>
<keyword evidence="4" id="KW-0547">Nucleotide-binding</keyword>
<dbReference type="InterPro" id="IPR003439">
    <property type="entry name" value="ABC_transporter-like_ATP-bd"/>
</dbReference>
<dbReference type="PANTHER" id="PTHR42711:SF16">
    <property type="entry name" value="ABC TRANSPORTER ATP-BINDING PROTEIN"/>
    <property type="match status" value="1"/>
</dbReference>
<feature type="domain" description="ABC transporter" evidence="10">
    <location>
        <begin position="107"/>
        <end position="332"/>
    </location>
</feature>
<dbReference type="InterPro" id="IPR027417">
    <property type="entry name" value="P-loop_NTPase"/>
</dbReference>
<evidence type="ECO:0000256" key="9">
    <source>
        <dbReference type="SAM" id="MobiDB-lite"/>
    </source>
</evidence>
<keyword evidence="5 11" id="KW-0067">ATP-binding</keyword>
<evidence type="ECO:0000256" key="8">
    <source>
        <dbReference type="ARBA" id="ARBA00023251"/>
    </source>
</evidence>
<keyword evidence="8" id="KW-0046">Antibiotic resistance</keyword>
<dbReference type="InterPro" id="IPR050763">
    <property type="entry name" value="ABC_transporter_ATP-binding"/>
</dbReference>
<gene>
    <name evidence="11" type="ORF">FDO65_04350</name>
</gene>
<dbReference type="Gene3D" id="3.40.50.300">
    <property type="entry name" value="P-loop containing nucleotide triphosphate hydrolases"/>
    <property type="match status" value="1"/>
</dbReference>
<dbReference type="GO" id="GO:0016887">
    <property type="term" value="F:ATP hydrolysis activity"/>
    <property type="evidence" value="ECO:0007669"/>
    <property type="project" value="InterPro"/>
</dbReference>
<keyword evidence="7" id="KW-0472">Membrane</keyword>
<feature type="region of interest" description="Disordered" evidence="9">
    <location>
        <begin position="1"/>
        <end position="64"/>
    </location>
</feature>
<evidence type="ECO:0000256" key="4">
    <source>
        <dbReference type="ARBA" id="ARBA00022741"/>
    </source>
</evidence>
<dbReference type="Proteomes" id="UP000306985">
    <property type="component" value="Unassembled WGS sequence"/>
</dbReference>
<evidence type="ECO:0000256" key="7">
    <source>
        <dbReference type="ARBA" id="ARBA00023136"/>
    </source>
</evidence>
<dbReference type="FunFam" id="3.40.50.300:FF:000589">
    <property type="entry name" value="ABC transporter, ATP-binding subunit"/>
    <property type="match status" value="1"/>
</dbReference>
<dbReference type="SMART" id="SM00382">
    <property type="entry name" value="AAA"/>
    <property type="match status" value="1"/>
</dbReference>
<organism evidence="11 12">
    <name type="scientific">Nakamurella flava</name>
    <dbReference type="NCBI Taxonomy" id="2576308"/>
    <lineage>
        <taxon>Bacteria</taxon>
        <taxon>Bacillati</taxon>
        <taxon>Actinomycetota</taxon>
        <taxon>Actinomycetes</taxon>
        <taxon>Nakamurellales</taxon>
        <taxon>Nakamurellaceae</taxon>
        <taxon>Nakamurella</taxon>
    </lineage>
</organism>
<dbReference type="PROSITE" id="PS50893">
    <property type="entry name" value="ABC_TRANSPORTER_2"/>
    <property type="match status" value="1"/>
</dbReference>
<evidence type="ECO:0000313" key="11">
    <source>
        <dbReference type="EMBL" id="TKV60900.1"/>
    </source>
</evidence>
<dbReference type="GO" id="GO:0046677">
    <property type="term" value="P:response to antibiotic"/>
    <property type="evidence" value="ECO:0007669"/>
    <property type="project" value="UniProtKB-KW"/>
</dbReference>
<dbReference type="InterPro" id="IPR003593">
    <property type="entry name" value="AAA+_ATPase"/>
</dbReference>
<dbReference type="AlphaFoldDB" id="A0A4U6QK78"/>
<keyword evidence="12" id="KW-1185">Reference proteome</keyword>
<evidence type="ECO:0000256" key="3">
    <source>
        <dbReference type="ARBA" id="ARBA00022475"/>
    </source>
</evidence>
<evidence type="ECO:0000256" key="1">
    <source>
        <dbReference type="ARBA" id="ARBA00004202"/>
    </source>
</evidence>